<feature type="transmembrane region" description="Helical" evidence="11">
    <location>
        <begin position="31"/>
        <end position="52"/>
    </location>
</feature>
<dbReference type="Gene3D" id="3.30.390.150">
    <property type="match status" value="1"/>
</dbReference>
<keyword evidence="13" id="KW-1185">Reference proteome</keyword>
<evidence type="ECO:0000256" key="9">
    <source>
        <dbReference type="ARBA" id="ARBA00044778"/>
    </source>
</evidence>
<protein>
    <recommendedName>
        <fullName evidence="9">Surfactant protein C</fullName>
    </recommendedName>
    <alternativeName>
        <fullName evidence="10">Pulmonary surfactant-associated protein C</fullName>
    </alternativeName>
</protein>
<evidence type="ECO:0000313" key="13">
    <source>
        <dbReference type="Proteomes" id="UP000515156"/>
    </source>
</evidence>
<keyword evidence="11" id="KW-0812">Transmembrane</keyword>
<dbReference type="InParanoid" id="A0A6P7WMK0"/>
<dbReference type="RefSeq" id="XP_030042296.1">
    <property type="nucleotide sequence ID" value="XM_030186436.1"/>
</dbReference>
<keyword evidence="11" id="KW-0472">Membrane</keyword>
<evidence type="ECO:0000256" key="1">
    <source>
        <dbReference type="ARBA" id="ARBA00002263"/>
    </source>
</evidence>
<evidence type="ECO:0000256" key="8">
    <source>
        <dbReference type="ARBA" id="ARBA00023288"/>
    </source>
</evidence>
<evidence type="ECO:0000256" key="6">
    <source>
        <dbReference type="ARBA" id="ARBA00023139"/>
    </source>
</evidence>
<dbReference type="PROSITE" id="PS50869">
    <property type="entry name" value="BRICHOS"/>
    <property type="match status" value="1"/>
</dbReference>
<accession>A0A6P7WMK0</accession>
<dbReference type="GO" id="GO:0005615">
    <property type="term" value="C:extracellular space"/>
    <property type="evidence" value="ECO:0007669"/>
    <property type="project" value="TreeGrafter"/>
</dbReference>
<dbReference type="InterPro" id="IPR001729">
    <property type="entry name" value="SP-C"/>
</dbReference>
<evidence type="ECO:0000256" key="7">
    <source>
        <dbReference type="ARBA" id="ARBA00023157"/>
    </source>
</evidence>
<dbReference type="GeneID" id="115457007"/>
<dbReference type="Pfam" id="PF08999">
    <property type="entry name" value="SP_C-Propep"/>
    <property type="match status" value="1"/>
</dbReference>
<evidence type="ECO:0000259" key="12">
    <source>
        <dbReference type="PROSITE" id="PS50869"/>
    </source>
</evidence>
<keyword evidence="7" id="KW-1015">Disulfide bond</keyword>
<dbReference type="PANTHER" id="PTHR10800">
    <property type="entry name" value="PULMONARY SURFACTANT-ASSOCIATED PROTEIN C"/>
    <property type="match status" value="1"/>
</dbReference>
<keyword evidence="11" id="KW-1133">Transmembrane helix</keyword>
<dbReference type="InterPro" id="IPR007084">
    <property type="entry name" value="BRICHOS_dom"/>
</dbReference>
<dbReference type="InterPro" id="IPR015091">
    <property type="entry name" value="Surfactant_protein_propep"/>
</dbReference>
<gene>
    <name evidence="14" type="primary">LOC115457007</name>
</gene>
<evidence type="ECO:0000256" key="4">
    <source>
        <dbReference type="ARBA" id="ARBA00022525"/>
    </source>
</evidence>
<evidence type="ECO:0000256" key="3">
    <source>
        <dbReference type="ARBA" id="ARBA00022439"/>
    </source>
</evidence>
<dbReference type="OrthoDB" id="9888901at2759"/>
<comment type="subcellular location">
    <subcellularLocation>
        <location evidence="2">Secreted</location>
        <location evidence="2">Extracellular space</location>
        <location evidence="2">Surface film</location>
    </subcellularLocation>
</comment>
<reference evidence="14" key="1">
    <citation type="submission" date="2025-08" db="UniProtKB">
        <authorList>
            <consortium name="RefSeq"/>
        </authorList>
    </citation>
    <scope>IDENTIFICATION</scope>
</reference>
<evidence type="ECO:0000313" key="14">
    <source>
        <dbReference type="RefSeq" id="XP_030042296.1"/>
    </source>
</evidence>
<keyword evidence="3" id="KW-0767">Surface film</keyword>
<evidence type="ECO:0000256" key="2">
    <source>
        <dbReference type="ARBA" id="ARBA00004364"/>
    </source>
</evidence>
<comment type="function">
    <text evidence="1">Pulmonary surfactant associated proteins promote alveolar stability by lowering the surface tension at the air-liquid interface in the peripheral air spaces.</text>
</comment>
<feature type="domain" description="BRICHOS" evidence="12">
    <location>
        <begin position="92"/>
        <end position="187"/>
    </location>
</feature>
<dbReference type="PANTHER" id="PTHR10800:SF4">
    <property type="entry name" value="PULMONARY SURFACTANT-ASSOCIATED PROTEIN C"/>
    <property type="match status" value="1"/>
</dbReference>
<dbReference type="Proteomes" id="UP000515156">
    <property type="component" value="Chromosome 1"/>
</dbReference>
<dbReference type="GO" id="GO:0007585">
    <property type="term" value="P:respiratory gaseous exchange by respiratory system"/>
    <property type="evidence" value="ECO:0007669"/>
    <property type="project" value="UniProtKB-KW"/>
</dbReference>
<name>A0A6P7WMK0_9AMPH</name>
<keyword evidence="4" id="KW-0964">Secreted</keyword>
<keyword evidence="5" id="KW-0305">Gaseous exchange</keyword>
<keyword evidence="8" id="KW-0449">Lipoprotein</keyword>
<dbReference type="SMART" id="SM01039">
    <property type="entry name" value="BRICHOS"/>
    <property type="match status" value="1"/>
</dbReference>
<evidence type="ECO:0000256" key="11">
    <source>
        <dbReference type="SAM" id="Phobius"/>
    </source>
</evidence>
<dbReference type="KEGG" id="muo:115457007"/>
<organism evidence="13 14">
    <name type="scientific">Microcaecilia unicolor</name>
    <dbReference type="NCBI Taxonomy" id="1415580"/>
    <lineage>
        <taxon>Eukaryota</taxon>
        <taxon>Metazoa</taxon>
        <taxon>Chordata</taxon>
        <taxon>Craniata</taxon>
        <taxon>Vertebrata</taxon>
        <taxon>Euteleostomi</taxon>
        <taxon>Amphibia</taxon>
        <taxon>Gymnophiona</taxon>
        <taxon>Siphonopidae</taxon>
        <taxon>Microcaecilia</taxon>
    </lineage>
</organism>
<dbReference type="SMART" id="SM00019">
    <property type="entry name" value="SF_P"/>
    <property type="match status" value="1"/>
</dbReference>
<sequence length="220" mass="24486">METGSKTDLVDTPPVYSFSPKTWSDRKRKTVIVSIVVVLLALMTVAAILIGIKLTQDHTEKIFQITHNENGKETQETTTINKKGGVATFYVNEDNTSATVVYDYTNGVIGIKGDPSTCYVTKMDKNKVPSLDSISKKYQALQASVSGSNSVQKQDAYFTAQKEPVADRSMLGTTINVLCSNNPIYWTQETSGDTKSAARRACLRIRVCNRYYCYVFLRCF</sequence>
<keyword evidence="6" id="KW-0564">Palmitate</keyword>
<proteinExistence type="predicted"/>
<evidence type="ECO:0000256" key="10">
    <source>
        <dbReference type="ARBA" id="ARBA00044825"/>
    </source>
</evidence>
<dbReference type="Pfam" id="PF04089">
    <property type="entry name" value="BRICHOS"/>
    <property type="match status" value="1"/>
</dbReference>
<dbReference type="AlphaFoldDB" id="A0A6P7WMK0"/>
<evidence type="ECO:0000256" key="5">
    <source>
        <dbReference type="ARBA" id="ARBA00022713"/>
    </source>
</evidence>